<gene>
    <name evidence="12 14" type="primary">dapA</name>
    <name evidence="14" type="ORF">N7E81_15875</name>
</gene>
<evidence type="ECO:0000256" key="11">
    <source>
        <dbReference type="ARBA" id="ARBA00047836"/>
    </source>
</evidence>
<feature type="site" description="Part of a proton relay during catalysis" evidence="12">
    <location>
        <position position="108"/>
    </location>
</feature>
<dbReference type="EC" id="4.3.3.7" evidence="4 12"/>
<organism evidence="14 15">
    <name type="scientific">Reichenbachiella carrageenanivorans</name>
    <dbReference type="NCBI Taxonomy" id="2979869"/>
    <lineage>
        <taxon>Bacteria</taxon>
        <taxon>Pseudomonadati</taxon>
        <taxon>Bacteroidota</taxon>
        <taxon>Cytophagia</taxon>
        <taxon>Cytophagales</taxon>
        <taxon>Reichenbachiellaceae</taxon>
        <taxon>Reichenbachiella</taxon>
    </lineage>
</organism>
<dbReference type="PIRSF" id="PIRSF001365">
    <property type="entry name" value="DHDPS"/>
    <property type="match status" value="1"/>
</dbReference>
<feature type="site" description="Part of a proton relay during catalysis" evidence="12">
    <location>
        <position position="46"/>
    </location>
</feature>
<feature type="binding site" evidence="12">
    <location>
        <position position="205"/>
    </location>
    <ligand>
        <name>pyruvate</name>
        <dbReference type="ChEBI" id="CHEBI:15361"/>
    </ligand>
</feature>
<evidence type="ECO:0000256" key="1">
    <source>
        <dbReference type="ARBA" id="ARBA00003294"/>
    </source>
</evidence>
<dbReference type="RefSeq" id="WP_263050579.1">
    <property type="nucleotide sequence ID" value="NZ_CP106735.1"/>
</dbReference>
<evidence type="ECO:0000256" key="9">
    <source>
        <dbReference type="ARBA" id="ARBA00023239"/>
    </source>
</evidence>
<dbReference type="InterPro" id="IPR005263">
    <property type="entry name" value="DapA"/>
</dbReference>
<dbReference type="SMART" id="SM01130">
    <property type="entry name" value="DHDPS"/>
    <property type="match status" value="1"/>
</dbReference>
<evidence type="ECO:0000256" key="12">
    <source>
        <dbReference type="HAMAP-Rule" id="MF_00418"/>
    </source>
</evidence>
<keyword evidence="5 12" id="KW-0963">Cytoplasm</keyword>
<evidence type="ECO:0000256" key="4">
    <source>
        <dbReference type="ARBA" id="ARBA00012086"/>
    </source>
</evidence>
<dbReference type="Proteomes" id="UP001062165">
    <property type="component" value="Chromosome"/>
</dbReference>
<dbReference type="PRINTS" id="PR00146">
    <property type="entry name" value="DHPICSNTHASE"/>
</dbReference>
<dbReference type="PANTHER" id="PTHR12128:SF66">
    <property type="entry name" value="4-HYDROXY-2-OXOGLUTARATE ALDOLASE, MITOCHONDRIAL"/>
    <property type="match status" value="1"/>
</dbReference>
<feature type="active site" description="Proton donor/acceptor" evidence="12">
    <location>
        <position position="134"/>
    </location>
</feature>
<evidence type="ECO:0000256" key="7">
    <source>
        <dbReference type="ARBA" id="ARBA00022915"/>
    </source>
</evidence>
<feature type="binding site" evidence="12">
    <location>
        <position position="47"/>
    </location>
    <ligand>
        <name>pyruvate</name>
        <dbReference type="ChEBI" id="CHEBI:15361"/>
    </ligand>
</feature>
<evidence type="ECO:0000256" key="8">
    <source>
        <dbReference type="ARBA" id="ARBA00023154"/>
    </source>
</evidence>
<dbReference type="GO" id="GO:0008840">
    <property type="term" value="F:4-hydroxy-tetrahydrodipicolinate synthase activity"/>
    <property type="evidence" value="ECO:0007669"/>
    <property type="project" value="UniProtKB-EC"/>
</dbReference>
<comment type="similarity">
    <text evidence="3 12 13">Belongs to the DapA family.</text>
</comment>
<keyword evidence="7 12" id="KW-0220">Diaminopimelate biosynthesis</keyword>
<dbReference type="PANTHER" id="PTHR12128">
    <property type="entry name" value="DIHYDRODIPICOLINATE SYNTHASE"/>
    <property type="match status" value="1"/>
</dbReference>
<dbReference type="HAMAP" id="MF_00418">
    <property type="entry name" value="DapA"/>
    <property type="match status" value="1"/>
</dbReference>
<dbReference type="InterPro" id="IPR013785">
    <property type="entry name" value="Aldolase_TIM"/>
</dbReference>
<keyword evidence="10 12" id="KW-0704">Schiff base</keyword>
<keyword evidence="8 12" id="KW-0457">Lysine biosynthesis</keyword>
<name>A0ABY6CY46_9BACT</name>
<keyword evidence="9 12" id="KW-0456">Lyase</keyword>
<dbReference type="EMBL" id="CP106735">
    <property type="protein sequence ID" value="UXX78835.1"/>
    <property type="molecule type" value="Genomic_DNA"/>
</dbReference>
<dbReference type="CDD" id="cd00950">
    <property type="entry name" value="DHDPS"/>
    <property type="match status" value="1"/>
</dbReference>
<dbReference type="PROSITE" id="PS00666">
    <property type="entry name" value="DHDPS_2"/>
    <property type="match status" value="1"/>
</dbReference>
<keyword evidence="6 12" id="KW-0028">Amino-acid biosynthesis</keyword>
<evidence type="ECO:0000256" key="10">
    <source>
        <dbReference type="ARBA" id="ARBA00023270"/>
    </source>
</evidence>
<evidence type="ECO:0000256" key="3">
    <source>
        <dbReference type="ARBA" id="ARBA00007592"/>
    </source>
</evidence>
<comment type="caution">
    <text evidence="12">Was originally thought to be a dihydrodipicolinate synthase (DHDPS), catalyzing the condensation of (S)-aspartate-beta-semialdehyde [(S)-ASA] and pyruvate to dihydrodipicolinate (DHDP). However, it was shown in E.coli that the product of the enzymatic reaction is not dihydrodipicolinate but in fact (4S)-4-hydroxy-2,3,4,5-tetrahydro-(2S)-dipicolinic acid (HTPA), and that the consecutive dehydration reaction leading to DHDP is not spontaneous but catalyzed by DapB.</text>
</comment>
<dbReference type="NCBIfam" id="TIGR00674">
    <property type="entry name" value="dapA"/>
    <property type="match status" value="1"/>
</dbReference>
<dbReference type="SUPFAM" id="SSF51569">
    <property type="entry name" value="Aldolase"/>
    <property type="match status" value="1"/>
</dbReference>
<comment type="pathway">
    <text evidence="2 12">Amino-acid biosynthesis; L-lysine biosynthesis via DAP pathway; (S)-tetrahydrodipicolinate from L-aspartate: step 3/4.</text>
</comment>
<evidence type="ECO:0000256" key="2">
    <source>
        <dbReference type="ARBA" id="ARBA00005120"/>
    </source>
</evidence>
<dbReference type="InterPro" id="IPR002220">
    <property type="entry name" value="DapA-like"/>
</dbReference>
<keyword evidence="15" id="KW-1185">Reference proteome</keyword>
<dbReference type="InterPro" id="IPR020625">
    <property type="entry name" value="Schiff_base-form_aldolases_AS"/>
</dbReference>
<dbReference type="Pfam" id="PF00701">
    <property type="entry name" value="DHDPS"/>
    <property type="match status" value="1"/>
</dbReference>
<comment type="subunit">
    <text evidence="12">Homotetramer; dimer of dimers.</text>
</comment>
<evidence type="ECO:0000256" key="6">
    <source>
        <dbReference type="ARBA" id="ARBA00022605"/>
    </source>
</evidence>
<reference evidence="14" key="1">
    <citation type="submission" date="2022-10" db="EMBL/GenBank/DDBJ databases">
        <title>Comparative genomics and taxonomic characterization of three novel marine species of genus Reichenbachiella exhibiting antioxidant and polysaccharide degradation activities.</title>
        <authorList>
            <person name="Muhammad N."/>
            <person name="Lee Y.-J."/>
            <person name="Ko J."/>
            <person name="Kim S.-G."/>
        </authorList>
    </citation>
    <scope>NUCLEOTIDE SEQUENCE</scope>
    <source>
        <strain evidence="14">Wsw4-B4</strain>
    </source>
</reference>
<accession>A0ABY6CY46</accession>
<proteinExistence type="inferred from homology"/>
<dbReference type="Gene3D" id="3.20.20.70">
    <property type="entry name" value="Aldolase class I"/>
    <property type="match status" value="1"/>
</dbReference>
<feature type="active site" description="Schiff-base intermediate with substrate" evidence="12">
    <location>
        <position position="162"/>
    </location>
</feature>
<evidence type="ECO:0000256" key="13">
    <source>
        <dbReference type="PIRNR" id="PIRNR001365"/>
    </source>
</evidence>
<sequence>MDKFKGTGVALVTPFKEDLSVDYTALEQLVNHVSGGGVDYLVVMGTTAESPTLTGAEKLEVLRFVKSKNHKNLPVVYGLGGNDTMALVSKFKKFQEDVDAFLVVCPFYNKPSQRGLQLHFEAIAAAAKKPVILYNVPKRTSVNMTAKTVVALAQHPNIIGIKEASGDTVVQAEEIARKMPDDFLLISGDDDLITPFIKCGGHGVISVIANALPGHTSDLVNAALAADYSKAKVMANDMEEILGLLFSEGNPTGVKELLRQMGIGNGGLRLPLVEASEGLKEKIANEYKVLDTKKGMI</sequence>
<evidence type="ECO:0000256" key="5">
    <source>
        <dbReference type="ARBA" id="ARBA00022490"/>
    </source>
</evidence>
<evidence type="ECO:0000313" key="15">
    <source>
        <dbReference type="Proteomes" id="UP001062165"/>
    </source>
</evidence>
<evidence type="ECO:0000313" key="14">
    <source>
        <dbReference type="EMBL" id="UXX78835.1"/>
    </source>
</evidence>
<comment type="subcellular location">
    <subcellularLocation>
        <location evidence="12">Cytoplasm</location>
    </subcellularLocation>
</comment>
<comment type="catalytic activity">
    <reaction evidence="11 12">
        <text>L-aspartate 4-semialdehyde + pyruvate = (2S,4S)-4-hydroxy-2,3,4,5-tetrahydrodipicolinate + H2O + H(+)</text>
        <dbReference type="Rhea" id="RHEA:34171"/>
        <dbReference type="ChEBI" id="CHEBI:15361"/>
        <dbReference type="ChEBI" id="CHEBI:15377"/>
        <dbReference type="ChEBI" id="CHEBI:15378"/>
        <dbReference type="ChEBI" id="CHEBI:67139"/>
        <dbReference type="ChEBI" id="CHEBI:537519"/>
        <dbReference type="EC" id="4.3.3.7"/>
    </reaction>
</comment>
<comment type="function">
    <text evidence="1 12">Catalyzes the condensation of (S)-aspartate-beta-semialdehyde [(S)-ASA] and pyruvate to 4-hydroxy-tetrahydrodipicolinate (HTPA).</text>
</comment>
<protein>
    <recommendedName>
        <fullName evidence="4 12">4-hydroxy-tetrahydrodipicolinate synthase</fullName>
        <shortName evidence="12">HTPA synthase</shortName>
        <ecNumber evidence="4 12">4.3.3.7</ecNumber>
    </recommendedName>
</protein>